<evidence type="ECO:0000256" key="3">
    <source>
        <dbReference type="ARBA" id="ARBA00007469"/>
    </source>
</evidence>
<evidence type="ECO:0000256" key="1">
    <source>
        <dbReference type="ARBA" id="ARBA00004410"/>
    </source>
</evidence>
<evidence type="ECO:0000256" key="2">
    <source>
        <dbReference type="ARBA" id="ARBA00004496"/>
    </source>
</evidence>
<dbReference type="GO" id="GO:0006401">
    <property type="term" value="P:RNA catabolic process"/>
    <property type="evidence" value="ECO:0007669"/>
    <property type="project" value="TreeGrafter"/>
</dbReference>
<keyword evidence="8 19" id="KW-0732">Signal</keyword>
<dbReference type="CDD" id="cd01061">
    <property type="entry name" value="RNase_T2_euk"/>
    <property type="match status" value="1"/>
</dbReference>
<dbReference type="EMBL" id="KV453858">
    <property type="protein sequence ID" value="ODV84190.1"/>
    <property type="molecule type" value="Genomic_DNA"/>
</dbReference>
<keyword evidence="7" id="KW-0540">Nuclease</keyword>
<keyword evidence="13" id="KW-0456">Lyase</keyword>
<evidence type="ECO:0000313" key="21">
    <source>
        <dbReference type="EMBL" id="ODV84190.1"/>
    </source>
</evidence>
<dbReference type="PROSITE" id="PS00531">
    <property type="entry name" value="RNASE_T2_2"/>
    <property type="match status" value="1"/>
</dbReference>
<evidence type="ECO:0000256" key="8">
    <source>
        <dbReference type="ARBA" id="ARBA00022729"/>
    </source>
</evidence>
<evidence type="ECO:0000313" key="22">
    <source>
        <dbReference type="Proteomes" id="UP000094801"/>
    </source>
</evidence>
<evidence type="ECO:0000256" key="19">
    <source>
        <dbReference type="SAM" id="SignalP"/>
    </source>
</evidence>
<feature type="region of interest" description="Disordered" evidence="18">
    <location>
        <begin position="283"/>
        <end position="304"/>
    </location>
</feature>
<name>A0A1E4SXG6_9ASCO</name>
<keyword evidence="10" id="KW-0378">Hydrolase</keyword>
<comment type="subcellular location">
    <subcellularLocation>
        <location evidence="2">Cytoplasm</location>
    </subcellularLocation>
    <subcellularLocation>
        <location evidence="1">Vacuole lumen</location>
    </subcellularLocation>
</comment>
<dbReference type="AlphaFoldDB" id="A0A1E4SXG6"/>
<feature type="domain" description="RNase T2-like C-terminal" evidence="20">
    <location>
        <begin position="311"/>
        <end position="412"/>
    </location>
</feature>
<dbReference type="STRING" id="983967.A0A1E4SXG6"/>
<accession>A0A1E4SXG6</accession>
<dbReference type="InterPro" id="IPR033697">
    <property type="entry name" value="Ribonuclease_T2_eukaryotic"/>
</dbReference>
<evidence type="ECO:0000256" key="10">
    <source>
        <dbReference type="ARBA" id="ARBA00022801"/>
    </source>
</evidence>
<keyword evidence="6" id="KW-0926">Vacuole</keyword>
<dbReference type="FunFam" id="3.90.730.10:FF:000004">
    <property type="entry name" value="Ribonuclease T2-like"/>
    <property type="match status" value="1"/>
</dbReference>
<dbReference type="PANTHER" id="PTHR11240">
    <property type="entry name" value="RIBONUCLEASE T2"/>
    <property type="match status" value="1"/>
</dbReference>
<dbReference type="PROSITE" id="PS00530">
    <property type="entry name" value="RNASE_T2_1"/>
    <property type="match status" value="1"/>
</dbReference>
<evidence type="ECO:0000256" key="15">
    <source>
        <dbReference type="ARBA" id="ARBA00071169"/>
    </source>
</evidence>
<evidence type="ECO:0000256" key="12">
    <source>
        <dbReference type="ARBA" id="ARBA00023180"/>
    </source>
</evidence>
<keyword evidence="12" id="KW-0325">Glycoprotein</keyword>
<evidence type="ECO:0000256" key="16">
    <source>
        <dbReference type="PIRSR" id="PIRSR633697-1"/>
    </source>
</evidence>
<keyword evidence="5" id="KW-0963">Cytoplasm</keyword>
<evidence type="ECO:0000256" key="9">
    <source>
        <dbReference type="ARBA" id="ARBA00022759"/>
    </source>
</evidence>
<dbReference type="GO" id="GO:0016787">
    <property type="term" value="F:hydrolase activity"/>
    <property type="evidence" value="ECO:0007669"/>
    <property type="project" value="UniProtKB-KW"/>
</dbReference>
<dbReference type="Pfam" id="PF25488">
    <property type="entry name" value="RNaseT2L_C"/>
    <property type="match status" value="1"/>
</dbReference>
<dbReference type="InterPro" id="IPR001568">
    <property type="entry name" value="RNase_T2-like"/>
</dbReference>
<organism evidence="21 22">
    <name type="scientific">[Candida] arabinofermentans NRRL YB-2248</name>
    <dbReference type="NCBI Taxonomy" id="983967"/>
    <lineage>
        <taxon>Eukaryota</taxon>
        <taxon>Fungi</taxon>
        <taxon>Dikarya</taxon>
        <taxon>Ascomycota</taxon>
        <taxon>Saccharomycotina</taxon>
        <taxon>Pichiomycetes</taxon>
        <taxon>Pichiales</taxon>
        <taxon>Pichiaceae</taxon>
        <taxon>Ogataea</taxon>
        <taxon>Ogataea/Candida clade</taxon>
    </lineage>
</organism>
<keyword evidence="22" id="KW-1185">Reference proteome</keyword>
<dbReference type="InterPro" id="IPR018188">
    <property type="entry name" value="RNase_T2_His_AS_1"/>
</dbReference>
<comment type="function">
    <text evidence="14">Rnase which modulates cell survival under stress conditions. Released from the vacuole to the cytoplasm during stress to promote tRNA and rRNA cleavage and to activate separately a downstream pathway that promotes cell death. Involved in cell size, vacuolar morphology and growth at high temperatures and high salt concentration.</text>
</comment>
<reference evidence="22" key="1">
    <citation type="submission" date="2016-04" db="EMBL/GenBank/DDBJ databases">
        <title>Comparative genomics of biotechnologically important yeasts.</title>
        <authorList>
            <consortium name="DOE Joint Genome Institute"/>
            <person name="Riley R."/>
            <person name="Haridas S."/>
            <person name="Wolfe K.H."/>
            <person name="Lopes M.R."/>
            <person name="Hittinger C.T."/>
            <person name="Goker M."/>
            <person name="Salamov A."/>
            <person name="Wisecaver J."/>
            <person name="Long T.M."/>
            <person name="Aerts A.L."/>
            <person name="Barry K."/>
            <person name="Choi C."/>
            <person name="Clum A."/>
            <person name="Coughlan A.Y."/>
            <person name="Deshpande S."/>
            <person name="Douglass A.P."/>
            <person name="Hanson S.J."/>
            <person name="Klenk H.-P."/>
            <person name="Labutti K."/>
            <person name="Lapidus A."/>
            <person name="Lindquist E."/>
            <person name="Lipzen A."/>
            <person name="Meier-Kolthoff J.P."/>
            <person name="Ohm R.A."/>
            <person name="Otillar R.P."/>
            <person name="Pangilinan J."/>
            <person name="Peng Y."/>
            <person name="Rokas A."/>
            <person name="Rosa C.A."/>
            <person name="Scheuner C."/>
            <person name="Sibirny A.A."/>
            <person name="Slot J.C."/>
            <person name="Stielow J.B."/>
            <person name="Sun H."/>
            <person name="Kurtzman C.P."/>
            <person name="Blackwell M."/>
            <person name="Grigoriev I.V."/>
            <person name="Jeffries T.W."/>
        </authorList>
    </citation>
    <scope>NUCLEOTIDE SEQUENCE [LARGE SCALE GENOMIC DNA]</scope>
    <source>
        <strain evidence="22">NRRL YB-2248</strain>
    </source>
</reference>
<evidence type="ECO:0000256" key="14">
    <source>
        <dbReference type="ARBA" id="ARBA00025494"/>
    </source>
</evidence>
<dbReference type="SUPFAM" id="SSF55895">
    <property type="entry name" value="Ribonuclease Rh-like"/>
    <property type="match status" value="1"/>
</dbReference>
<evidence type="ECO:0000259" key="20">
    <source>
        <dbReference type="Pfam" id="PF25488"/>
    </source>
</evidence>
<evidence type="ECO:0000256" key="18">
    <source>
        <dbReference type="SAM" id="MobiDB-lite"/>
    </source>
</evidence>
<dbReference type="Pfam" id="PF00445">
    <property type="entry name" value="Ribonuclease_T2"/>
    <property type="match status" value="1"/>
</dbReference>
<dbReference type="PANTHER" id="PTHR11240:SF22">
    <property type="entry name" value="RIBONUCLEASE T2"/>
    <property type="match status" value="1"/>
</dbReference>
<proteinExistence type="inferred from homology"/>
<comment type="similarity">
    <text evidence="3 17">Belongs to the RNase T2 family.</text>
</comment>
<dbReference type="GO" id="GO:0005576">
    <property type="term" value="C:extracellular region"/>
    <property type="evidence" value="ECO:0007669"/>
    <property type="project" value="TreeGrafter"/>
</dbReference>
<feature type="active site" evidence="16">
    <location>
        <position position="160"/>
    </location>
</feature>
<dbReference type="GO" id="GO:0033897">
    <property type="term" value="F:ribonuclease T2 activity"/>
    <property type="evidence" value="ECO:0007669"/>
    <property type="project" value="UniProtKB-EC"/>
</dbReference>
<feature type="signal peptide" evidence="19">
    <location>
        <begin position="1"/>
        <end position="19"/>
    </location>
</feature>
<evidence type="ECO:0000256" key="5">
    <source>
        <dbReference type="ARBA" id="ARBA00022490"/>
    </source>
</evidence>
<feature type="active site" evidence="16">
    <location>
        <position position="98"/>
    </location>
</feature>
<evidence type="ECO:0000256" key="4">
    <source>
        <dbReference type="ARBA" id="ARBA00012571"/>
    </source>
</evidence>
<gene>
    <name evidence="21" type="ORF">CANARDRAFT_8867</name>
</gene>
<dbReference type="InterPro" id="IPR033130">
    <property type="entry name" value="RNase_T2_His_AS_2"/>
</dbReference>
<dbReference type="Proteomes" id="UP000094801">
    <property type="component" value="Unassembled WGS sequence"/>
</dbReference>
<evidence type="ECO:0000256" key="7">
    <source>
        <dbReference type="ARBA" id="ARBA00022722"/>
    </source>
</evidence>
<feature type="compositionally biased region" description="Pro residues" evidence="18">
    <location>
        <begin position="284"/>
        <end position="298"/>
    </location>
</feature>
<keyword evidence="11" id="KW-1015">Disulfide bond</keyword>
<feature type="chain" id="PRO_5009162956" description="Ribonuclease T2-like" evidence="19">
    <location>
        <begin position="20"/>
        <end position="418"/>
    </location>
</feature>
<sequence length="418" mass="46807">MLFNKLVIPLVSAAGQASAYYLPSYFHEVTGQQLPLFVGDGSLRATEHSCPIDLPLSCTNTSEVGDSCCFEYPGGVLLQTQFWDYYPPVGPDDMFTLHGLWPDLCNGQYEQFCDDSSNIDSAQAVLESFGETELLEKMNRVWKNFNGHDDDLWTHEFNKHGTCMSTIKSSCYDQSTYKKNQNVVDFYKKTVEIFETLPTAKWLAENGIVPSEEQTYTKQQISDTLNARFGQPVYFKCNRFNALQEVWYFHHLQGSILTGDFVPIPAMMNSGCPETGIKLLPKNFKPPTPTDPHQPGPKPTGDGMRGFLKPKGQPGCIISTGRWYSSGTCAGFTLVKAPFGGYNMKSSKGWCGINSDGDLECSRVMKAMQFAYDKEDGYLTYGGTYRWSADDVPKAWKQVPIRPGYGGTVEFKLHFEAQ</sequence>
<dbReference type="EC" id="4.6.1.19" evidence="4"/>
<dbReference type="InterPro" id="IPR036430">
    <property type="entry name" value="RNase_T2-like_sf"/>
</dbReference>
<dbReference type="OrthoDB" id="435754at2759"/>
<keyword evidence="9" id="KW-0255">Endonuclease</keyword>
<evidence type="ECO:0000256" key="6">
    <source>
        <dbReference type="ARBA" id="ARBA00022554"/>
    </source>
</evidence>
<dbReference type="InterPro" id="IPR057328">
    <property type="entry name" value="RNaseT2L_C"/>
</dbReference>
<evidence type="ECO:0000256" key="17">
    <source>
        <dbReference type="RuleBase" id="RU004328"/>
    </source>
</evidence>
<dbReference type="GO" id="GO:0005775">
    <property type="term" value="C:vacuolar lumen"/>
    <property type="evidence" value="ECO:0007669"/>
    <property type="project" value="UniProtKB-SubCell"/>
</dbReference>
<feature type="active site" evidence="16">
    <location>
        <position position="156"/>
    </location>
</feature>
<dbReference type="Gene3D" id="3.90.730.10">
    <property type="entry name" value="Ribonuclease T2-like"/>
    <property type="match status" value="1"/>
</dbReference>
<dbReference type="GO" id="GO:0003723">
    <property type="term" value="F:RNA binding"/>
    <property type="evidence" value="ECO:0007669"/>
    <property type="project" value="InterPro"/>
</dbReference>
<protein>
    <recommendedName>
        <fullName evidence="15">Ribonuclease T2-like</fullName>
        <ecNumber evidence="4">4.6.1.19</ecNumber>
    </recommendedName>
</protein>
<evidence type="ECO:0000256" key="13">
    <source>
        <dbReference type="ARBA" id="ARBA00023239"/>
    </source>
</evidence>
<evidence type="ECO:0000256" key="11">
    <source>
        <dbReference type="ARBA" id="ARBA00023157"/>
    </source>
</evidence>